<dbReference type="PANTHER" id="PTHR11106:SF72">
    <property type="entry name" value="GANGLIOSIDE-INDUCED DIFFERENTIATION-ASSOCIATED PROTEIN 2"/>
    <property type="match status" value="1"/>
</dbReference>
<dbReference type="Pfam" id="PF01661">
    <property type="entry name" value="Macro"/>
    <property type="match status" value="1"/>
</dbReference>
<dbReference type="CDD" id="cd02905">
    <property type="entry name" value="Macro_GDAP2-like"/>
    <property type="match status" value="1"/>
</dbReference>
<keyword evidence="5" id="KW-1185">Reference proteome</keyword>
<reference evidence="4" key="2">
    <citation type="submission" date="2024-08" db="UniProtKB">
        <authorList>
            <consortium name="EnsemblMetazoa"/>
        </authorList>
    </citation>
    <scope>IDENTIFICATION</scope>
</reference>
<dbReference type="CTD" id="54834"/>
<dbReference type="PANTHER" id="PTHR11106">
    <property type="entry name" value="GANGLIOSIDE INDUCED DIFFERENTIATION ASSOCIATED PROTEIN 2-RELATED"/>
    <property type="match status" value="1"/>
</dbReference>
<sequence>MEPEPLGKLPEPVVLVETLNRWGDAPSAQHASVIIPSGEVRGLHASPFPCDDCINQKLILWDGDISSLEVDAIVNSTNESMNDINPASASIFRRAGPRLREEIKADVKECGTGEAKVTQGHYLPARYIIHTVGPKYNMKYQTASENTLHMCYRNTLQKAKEMGLHSIAIPVINSLKRNYPPDQGAHVALRTVRRFLERHGNSLDTVIFVVDKVDLGIYEVLLPLYFPRSKQEEDAARYQLPSDVGGPDGEPIMADRQIRIIDNPQHALHADDESLSTSPHLEISLGDVSTFAQMQPDADRQRLLGERPITDPIAHAIIQELEHQERYEKLLRRSKIEDLTEVSGIGCLYQSGVDRLGRPVVVFIGKWFPYNKISLDKALLYLIYLLDPIVRGDYVIVYFHTLTSNSNYPSFSWLREVYNVLPYKYKKNLKAFYVVHPTFWTKMVTWWFTTFMAPAIKQKVHSLPGVEYLYSVMSPDQLEIPAFITEFDMTINGLRYFQPGAPT</sequence>
<dbReference type="Proteomes" id="UP000019118">
    <property type="component" value="Unassembled WGS sequence"/>
</dbReference>
<dbReference type="InterPro" id="IPR001251">
    <property type="entry name" value="CRAL-TRIO_dom"/>
</dbReference>
<dbReference type="RefSeq" id="XP_048526243.1">
    <property type="nucleotide sequence ID" value="XM_048670286.1"/>
</dbReference>
<dbReference type="InterPro" id="IPR035793">
    <property type="entry name" value="Macro_GDAP2"/>
</dbReference>
<accession>A0AAR5PYD5</accession>
<evidence type="ECO:0000259" key="2">
    <source>
        <dbReference type="PROSITE" id="PS50191"/>
    </source>
</evidence>
<dbReference type="KEGG" id="dpa:109541575"/>
<name>A0AAR5PYD5_DENPD</name>
<dbReference type="EnsemblMetazoa" id="XM_019910455.1">
    <property type="protein sequence ID" value="XP_019766014.1"/>
    <property type="gene ID" value="LOC109541575"/>
</dbReference>
<dbReference type="PROSITE" id="PS51154">
    <property type="entry name" value="MACRO"/>
    <property type="match status" value="1"/>
</dbReference>
<dbReference type="SUPFAM" id="SSF52949">
    <property type="entry name" value="Macro domain-like"/>
    <property type="match status" value="1"/>
</dbReference>
<protein>
    <recommendedName>
        <fullName evidence="6">Macro domain-containing protein</fullName>
    </recommendedName>
</protein>
<evidence type="ECO:0000256" key="1">
    <source>
        <dbReference type="ARBA" id="ARBA00008355"/>
    </source>
</evidence>
<dbReference type="InterPro" id="IPR043472">
    <property type="entry name" value="Macro_dom-like"/>
</dbReference>
<dbReference type="InterPro" id="IPR036865">
    <property type="entry name" value="CRAL-TRIO_dom_sf"/>
</dbReference>
<organism evidence="4 5">
    <name type="scientific">Dendroctonus ponderosae</name>
    <name type="common">Mountain pine beetle</name>
    <dbReference type="NCBI Taxonomy" id="77166"/>
    <lineage>
        <taxon>Eukaryota</taxon>
        <taxon>Metazoa</taxon>
        <taxon>Ecdysozoa</taxon>
        <taxon>Arthropoda</taxon>
        <taxon>Hexapoda</taxon>
        <taxon>Insecta</taxon>
        <taxon>Pterygota</taxon>
        <taxon>Neoptera</taxon>
        <taxon>Endopterygota</taxon>
        <taxon>Coleoptera</taxon>
        <taxon>Polyphaga</taxon>
        <taxon>Cucujiformia</taxon>
        <taxon>Curculionidae</taxon>
        <taxon>Scolytinae</taxon>
        <taxon>Dendroctonus</taxon>
    </lineage>
</organism>
<evidence type="ECO:0000313" key="4">
    <source>
        <dbReference type="EnsemblMetazoa" id="XP_019766014.1"/>
    </source>
</evidence>
<evidence type="ECO:0000313" key="5">
    <source>
        <dbReference type="Proteomes" id="UP000019118"/>
    </source>
</evidence>
<dbReference type="SMART" id="SM00516">
    <property type="entry name" value="SEC14"/>
    <property type="match status" value="1"/>
</dbReference>
<evidence type="ECO:0008006" key="6">
    <source>
        <dbReference type="Google" id="ProtNLM"/>
    </source>
</evidence>
<dbReference type="SUPFAM" id="SSF52087">
    <property type="entry name" value="CRAL/TRIO domain"/>
    <property type="match status" value="1"/>
</dbReference>
<feature type="domain" description="CRAL-TRIO" evidence="2">
    <location>
        <begin position="335"/>
        <end position="482"/>
    </location>
</feature>
<dbReference type="CDD" id="cd00170">
    <property type="entry name" value="SEC14"/>
    <property type="match status" value="1"/>
</dbReference>
<reference evidence="5" key="1">
    <citation type="journal article" date="2013" name="Genome Biol.">
        <title>Draft genome of the mountain pine beetle, Dendroctonus ponderosae Hopkins, a major forest pest.</title>
        <authorList>
            <person name="Keeling C.I."/>
            <person name="Yuen M.M."/>
            <person name="Liao N.Y."/>
            <person name="Docking T.R."/>
            <person name="Chan S.K."/>
            <person name="Taylor G.A."/>
            <person name="Palmquist D.L."/>
            <person name="Jackman S.D."/>
            <person name="Nguyen A."/>
            <person name="Li M."/>
            <person name="Henderson H."/>
            <person name="Janes J.K."/>
            <person name="Zhao Y."/>
            <person name="Pandoh P."/>
            <person name="Moore R."/>
            <person name="Sperling F.A."/>
            <person name="Huber D.P."/>
            <person name="Birol I."/>
            <person name="Jones S.J."/>
            <person name="Bohlmann J."/>
        </authorList>
    </citation>
    <scope>NUCLEOTIDE SEQUENCE</scope>
</reference>
<dbReference type="SMART" id="SM00506">
    <property type="entry name" value="A1pp"/>
    <property type="match status" value="1"/>
</dbReference>
<dbReference type="GeneID" id="109541575"/>
<proteinExistence type="inferred from homology"/>
<dbReference type="RefSeq" id="XP_019766014.1">
    <property type="nucleotide sequence ID" value="XM_019910455.2"/>
</dbReference>
<dbReference type="Gene3D" id="3.40.525.10">
    <property type="entry name" value="CRAL-TRIO lipid binding domain"/>
    <property type="match status" value="1"/>
</dbReference>
<dbReference type="InterPro" id="IPR002589">
    <property type="entry name" value="Macro_dom"/>
</dbReference>
<dbReference type="Pfam" id="PF13716">
    <property type="entry name" value="CRAL_TRIO_2"/>
    <property type="match status" value="1"/>
</dbReference>
<comment type="similarity">
    <text evidence="1">Belongs to the GDAP2 family.</text>
</comment>
<dbReference type="AlphaFoldDB" id="A0AAR5PYD5"/>
<dbReference type="Gene3D" id="3.40.220.10">
    <property type="entry name" value="Leucine Aminopeptidase, subunit E, domain 1"/>
    <property type="match status" value="1"/>
</dbReference>
<feature type="domain" description="Macro" evidence="3">
    <location>
        <begin position="45"/>
        <end position="226"/>
    </location>
</feature>
<dbReference type="EnsemblMetazoa" id="XM_019910456.1">
    <property type="protein sequence ID" value="XP_019766015.1"/>
    <property type="gene ID" value="LOC109541575"/>
</dbReference>
<evidence type="ECO:0000259" key="3">
    <source>
        <dbReference type="PROSITE" id="PS51154"/>
    </source>
</evidence>
<dbReference type="PROSITE" id="PS50191">
    <property type="entry name" value="CRAL_TRIO"/>
    <property type="match status" value="1"/>
</dbReference>